<evidence type="ECO:0000256" key="7">
    <source>
        <dbReference type="ARBA" id="ARBA00022840"/>
    </source>
</evidence>
<evidence type="ECO:0000313" key="11">
    <source>
        <dbReference type="EMBL" id="EIW20494.1"/>
    </source>
</evidence>
<dbReference type="PANTHER" id="PTHR43790">
    <property type="entry name" value="CARBOHYDRATE TRANSPORT ATP-BINDING PROTEIN MG119-RELATED"/>
    <property type="match status" value="1"/>
</dbReference>
<dbReference type="EMBL" id="AKVJ01000006">
    <property type="protein sequence ID" value="EIW20494.1"/>
    <property type="molecule type" value="Genomic_DNA"/>
</dbReference>
<dbReference type="PANTHER" id="PTHR43790:SF3">
    <property type="entry name" value="D-ALLOSE IMPORT ATP-BINDING PROTEIN ALSA-RELATED"/>
    <property type="match status" value="1"/>
</dbReference>
<keyword evidence="7" id="KW-0067">ATP-binding</keyword>
<keyword evidence="12" id="KW-1185">Reference proteome</keyword>
<evidence type="ECO:0000256" key="3">
    <source>
        <dbReference type="ARBA" id="ARBA00022475"/>
    </source>
</evidence>
<keyword evidence="3" id="KW-1003">Cell membrane</keyword>
<evidence type="ECO:0000256" key="4">
    <source>
        <dbReference type="ARBA" id="ARBA00022597"/>
    </source>
</evidence>
<dbReference type="OrthoDB" id="9766104at2"/>
<evidence type="ECO:0000259" key="10">
    <source>
        <dbReference type="PROSITE" id="PS50893"/>
    </source>
</evidence>
<dbReference type="InterPro" id="IPR027417">
    <property type="entry name" value="P-loop_NTPase"/>
</dbReference>
<keyword evidence="8" id="KW-1278">Translocase</keyword>
<dbReference type="CDD" id="cd03216">
    <property type="entry name" value="ABC_Carb_Monos_I"/>
    <property type="match status" value="1"/>
</dbReference>
<dbReference type="Proteomes" id="UP000004324">
    <property type="component" value="Unassembled WGS sequence"/>
</dbReference>
<dbReference type="AlphaFoldDB" id="I9LIX4"/>
<dbReference type="CDD" id="cd03215">
    <property type="entry name" value="ABC_Carb_Monos_II"/>
    <property type="match status" value="1"/>
</dbReference>
<dbReference type="InterPro" id="IPR050107">
    <property type="entry name" value="ABC_carbohydrate_import_ATPase"/>
</dbReference>
<organism evidence="11 12">
    <name type="scientific">Pelosinus fermentans B4</name>
    <dbReference type="NCBI Taxonomy" id="1149862"/>
    <lineage>
        <taxon>Bacteria</taxon>
        <taxon>Bacillati</taxon>
        <taxon>Bacillota</taxon>
        <taxon>Negativicutes</taxon>
        <taxon>Selenomonadales</taxon>
        <taxon>Sporomusaceae</taxon>
        <taxon>Pelosinus</taxon>
    </lineage>
</organism>
<dbReference type="SUPFAM" id="SSF52540">
    <property type="entry name" value="P-loop containing nucleoside triphosphate hydrolases"/>
    <property type="match status" value="2"/>
</dbReference>
<accession>I9LIX4</accession>
<dbReference type="InterPro" id="IPR017871">
    <property type="entry name" value="ABC_transporter-like_CS"/>
</dbReference>
<evidence type="ECO:0000256" key="5">
    <source>
        <dbReference type="ARBA" id="ARBA00022737"/>
    </source>
</evidence>
<comment type="caution">
    <text evidence="11">The sequence shown here is derived from an EMBL/GenBank/DDBJ whole genome shotgun (WGS) entry which is preliminary data.</text>
</comment>
<dbReference type="PROSITE" id="PS50893">
    <property type="entry name" value="ABC_TRANSPORTER_2"/>
    <property type="match status" value="2"/>
</dbReference>
<keyword evidence="9" id="KW-0472">Membrane</keyword>
<evidence type="ECO:0000256" key="8">
    <source>
        <dbReference type="ARBA" id="ARBA00022967"/>
    </source>
</evidence>
<dbReference type="Gene3D" id="3.40.50.300">
    <property type="entry name" value="P-loop containing nucleotide triphosphate hydrolases"/>
    <property type="match status" value="2"/>
</dbReference>
<dbReference type="GO" id="GO:0005886">
    <property type="term" value="C:plasma membrane"/>
    <property type="evidence" value="ECO:0007669"/>
    <property type="project" value="UniProtKB-SubCell"/>
</dbReference>
<evidence type="ECO:0000256" key="9">
    <source>
        <dbReference type="ARBA" id="ARBA00023136"/>
    </source>
</evidence>
<dbReference type="InterPro" id="IPR003593">
    <property type="entry name" value="AAA+_ATPase"/>
</dbReference>
<keyword evidence="4" id="KW-0762">Sugar transport</keyword>
<keyword evidence="6" id="KW-0547">Nucleotide-binding</keyword>
<dbReference type="FunFam" id="3.40.50.300:FF:000127">
    <property type="entry name" value="Ribose import ATP-binding protein RbsA"/>
    <property type="match status" value="1"/>
</dbReference>
<evidence type="ECO:0000256" key="1">
    <source>
        <dbReference type="ARBA" id="ARBA00004202"/>
    </source>
</evidence>
<dbReference type="SMART" id="SM00382">
    <property type="entry name" value="AAA"/>
    <property type="match status" value="2"/>
</dbReference>
<sequence>MKVSTGTADMKYVTAIKAFDVSGGLCMSEYFLSLKGICKRFPGVNALTDVSLDIKNGEIHALCGENGAGKSTFIKILTGVYQSNDGEMLCEGKIVRFNNTKESFSLGITAIYQELSILPNLTVTENIFLGRELRTSGFGLLDYRKMNHLAKTALLELGIDIDVTKTASEYTMGYQQMIEIARALIANVKLIIMDEPTSSLSGREVDVLLKNIHKLKEKGIAVIYISHRLEEVLAIADRITVIRDGCKIGTMERSEADEEKIIRLMVGRTLEEKFPRHQAQKGDIALRVRNLNQRGRLKDISFDLHKGEVIGFAGLVGAGRTELARAIFGADKIDGGIIEIFGKEVKINSPKDAIHHGMAFLTEDRKGQGLILMHDIIVNSTLTGLKKFCKFGYFIDQKMVVAEVDEMMRELQIHPAIPKMTTRLLSGGNQQKVVIAKWLCSKAKIFIFDEPTRGIDVGAKVEVYNLINRLVNEGAAVIVISSELPEVMGISDRILVMNSGKITGEFSCLEVTPEEILKAATGGINHEYKHA</sequence>
<evidence type="ECO:0000256" key="6">
    <source>
        <dbReference type="ARBA" id="ARBA00022741"/>
    </source>
</evidence>
<dbReference type="GO" id="GO:0005524">
    <property type="term" value="F:ATP binding"/>
    <property type="evidence" value="ECO:0007669"/>
    <property type="project" value="UniProtKB-KW"/>
</dbReference>
<dbReference type="Pfam" id="PF00005">
    <property type="entry name" value="ABC_tran"/>
    <property type="match status" value="2"/>
</dbReference>
<evidence type="ECO:0000256" key="2">
    <source>
        <dbReference type="ARBA" id="ARBA00022448"/>
    </source>
</evidence>
<dbReference type="PROSITE" id="PS00211">
    <property type="entry name" value="ABC_TRANSPORTER_1"/>
    <property type="match status" value="1"/>
</dbReference>
<keyword evidence="5" id="KW-0677">Repeat</keyword>
<keyword evidence="2" id="KW-0813">Transport</keyword>
<protein>
    <submittedName>
        <fullName evidence="11">ABC transporter related protein</fullName>
    </submittedName>
</protein>
<dbReference type="InterPro" id="IPR003439">
    <property type="entry name" value="ABC_transporter-like_ATP-bd"/>
</dbReference>
<gene>
    <name evidence="11" type="ORF">FB4_2113</name>
</gene>
<name>I9LIX4_9FIRM</name>
<reference evidence="11 12" key="1">
    <citation type="journal article" date="2012" name="J. Bacteriol.">
        <title>Draft Genome Sequences for Two Metal-Reducing Pelosinus fermentans Strains Isolated from a Cr(VI)-Contaminated Site and for Type Strain R7.</title>
        <authorList>
            <person name="Brown S.D."/>
            <person name="Podar M."/>
            <person name="Klingeman D.M."/>
            <person name="Johnson C.M."/>
            <person name="Yang Z.K."/>
            <person name="Utturkar S.M."/>
            <person name="Land M.L."/>
            <person name="Mosher J.J."/>
            <person name="Hurt R.A.Jr."/>
            <person name="Phelps T.J."/>
            <person name="Palumbo A.V."/>
            <person name="Arkin A.P."/>
            <person name="Hazen T.C."/>
            <person name="Elias D.A."/>
        </authorList>
    </citation>
    <scope>NUCLEOTIDE SEQUENCE [LARGE SCALE GENOMIC DNA]</scope>
    <source>
        <strain evidence="11 12">B4</strain>
    </source>
</reference>
<comment type="subcellular location">
    <subcellularLocation>
        <location evidence="1">Cell membrane</location>
        <topology evidence="1">Peripheral membrane protein</topology>
    </subcellularLocation>
</comment>
<feature type="domain" description="ABC transporter" evidence="10">
    <location>
        <begin position="279"/>
        <end position="524"/>
    </location>
</feature>
<dbReference type="GO" id="GO:0016887">
    <property type="term" value="F:ATP hydrolysis activity"/>
    <property type="evidence" value="ECO:0007669"/>
    <property type="project" value="InterPro"/>
</dbReference>
<evidence type="ECO:0000313" key="12">
    <source>
        <dbReference type="Proteomes" id="UP000004324"/>
    </source>
</evidence>
<dbReference type="PATRIC" id="fig|1149862.3.peg.388"/>
<proteinExistence type="predicted"/>
<feature type="domain" description="ABC transporter" evidence="10">
    <location>
        <begin position="32"/>
        <end position="269"/>
    </location>
</feature>